<evidence type="ECO:0000313" key="4">
    <source>
        <dbReference type="Proteomes" id="UP000245771"/>
    </source>
</evidence>
<dbReference type="InterPro" id="IPR007122">
    <property type="entry name" value="Villin/Gelsolin"/>
</dbReference>
<dbReference type="OrthoDB" id="6375767at2759"/>
<dbReference type="SMART" id="SM00262">
    <property type="entry name" value="GEL"/>
    <property type="match status" value="3"/>
</dbReference>
<feature type="region of interest" description="Disordered" evidence="1">
    <location>
        <begin position="275"/>
        <end position="295"/>
    </location>
</feature>
<protein>
    <submittedName>
        <fullName evidence="3">Actin depolymerizing protein</fullName>
    </submittedName>
</protein>
<dbReference type="GO" id="GO:0005737">
    <property type="term" value="C:cytoplasm"/>
    <property type="evidence" value="ECO:0007669"/>
    <property type="project" value="TreeGrafter"/>
</dbReference>
<accession>A0A316VL33</accession>
<feature type="domain" description="Gelsolin-like" evidence="2">
    <location>
        <begin position="199"/>
        <end position="259"/>
    </location>
</feature>
<dbReference type="PRINTS" id="PR00597">
    <property type="entry name" value="GELSOLIN"/>
</dbReference>
<evidence type="ECO:0000256" key="1">
    <source>
        <dbReference type="SAM" id="MobiDB-lite"/>
    </source>
</evidence>
<dbReference type="PANTHER" id="PTHR11977">
    <property type="entry name" value="VILLIN"/>
    <property type="match status" value="1"/>
</dbReference>
<evidence type="ECO:0000259" key="2">
    <source>
        <dbReference type="Pfam" id="PF00626"/>
    </source>
</evidence>
<proteinExistence type="predicted"/>
<feature type="domain" description="Gelsolin-like" evidence="2">
    <location>
        <begin position="71"/>
        <end position="148"/>
    </location>
</feature>
<dbReference type="GO" id="GO:0008154">
    <property type="term" value="P:actin polymerization or depolymerization"/>
    <property type="evidence" value="ECO:0007669"/>
    <property type="project" value="TreeGrafter"/>
</dbReference>
<sequence>MADDSVPHEGLTHLKKYDVKDSNVELIGSNLDHQVKYNSAQTEPAWKKVGQEAGLFIWRIEQFQVIPWPKEKYGKFHEGDSYIVLHSRKVGQGEHEHLEHDIFFWLGKDTSQDEAGTAAYKTVELDEYLSGKASQHRELQDNPSAEFLSLFPRITILHGGVATGFRHVEEQKPEETLILYQITKAIPAQGSNTPSAKTSTLVKQVEPTFASLVEDDCFILDRGTKVIVWQGKKASPIEKAKAAQVAHDLTLSRQASTEVLAQGDSRSFAFLEPLGGKSTDPIPSSADRPASVPAGRRPKRLFKLSDASGQLRFDLVREGQASQSDFDSQDVFLLDTGVHIWVWQGSGASAGEKSSWLKVIYAYIHSFDPSDSQPHLSPVAKVNEGSENAAFKAALAA</sequence>
<dbReference type="GeneID" id="37023789"/>
<dbReference type="InParanoid" id="A0A316VL33"/>
<dbReference type="Gene3D" id="3.40.20.10">
    <property type="entry name" value="Severin"/>
    <property type="match status" value="3"/>
</dbReference>
<dbReference type="CDD" id="cd11290">
    <property type="entry name" value="gelsolin_S1_like"/>
    <property type="match status" value="1"/>
</dbReference>
<organism evidence="3 4">
    <name type="scientific">Meira miltonrushii</name>
    <dbReference type="NCBI Taxonomy" id="1280837"/>
    <lineage>
        <taxon>Eukaryota</taxon>
        <taxon>Fungi</taxon>
        <taxon>Dikarya</taxon>
        <taxon>Basidiomycota</taxon>
        <taxon>Ustilaginomycotina</taxon>
        <taxon>Exobasidiomycetes</taxon>
        <taxon>Exobasidiales</taxon>
        <taxon>Brachybasidiaceae</taxon>
        <taxon>Meira</taxon>
    </lineage>
</organism>
<dbReference type="SUPFAM" id="SSF55753">
    <property type="entry name" value="Actin depolymerizing proteins"/>
    <property type="match status" value="3"/>
</dbReference>
<evidence type="ECO:0000313" key="3">
    <source>
        <dbReference type="EMBL" id="PWN37974.1"/>
    </source>
</evidence>
<dbReference type="Proteomes" id="UP000245771">
    <property type="component" value="Unassembled WGS sequence"/>
</dbReference>
<dbReference type="RefSeq" id="XP_025358276.1">
    <property type="nucleotide sequence ID" value="XM_025502008.1"/>
</dbReference>
<feature type="domain" description="Gelsolin-like" evidence="2">
    <location>
        <begin position="313"/>
        <end position="391"/>
    </location>
</feature>
<dbReference type="InterPro" id="IPR029006">
    <property type="entry name" value="ADF-H/Gelsolin-like_dom_sf"/>
</dbReference>
<name>A0A316VL33_9BASI</name>
<dbReference type="STRING" id="1280837.A0A316VL33"/>
<dbReference type="Pfam" id="PF00626">
    <property type="entry name" value="Gelsolin"/>
    <property type="match status" value="3"/>
</dbReference>
<dbReference type="GO" id="GO:0015629">
    <property type="term" value="C:actin cytoskeleton"/>
    <property type="evidence" value="ECO:0007669"/>
    <property type="project" value="TreeGrafter"/>
</dbReference>
<dbReference type="GO" id="GO:0051015">
    <property type="term" value="F:actin filament binding"/>
    <property type="evidence" value="ECO:0007669"/>
    <property type="project" value="InterPro"/>
</dbReference>
<gene>
    <name evidence="3" type="ORF">FA14DRAFT_21526</name>
</gene>
<reference evidence="3 4" key="1">
    <citation type="journal article" date="2018" name="Mol. Biol. Evol.">
        <title>Broad Genomic Sampling Reveals a Smut Pathogenic Ancestry of the Fungal Clade Ustilaginomycotina.</title>
        <authorList>
            <person name="Kijpornyongpan T."/>
            <person name="Mondo S.J."/>
            <person name="Barry K."/>
            <person name="Sandor L."/>
            <person name="Lee J."/>
            <person name="Lipzen A."/>
            <person name="Pangilinan J."/>
            <person name="LaButti K."/>
            <person name="Hainaut M."/>
            <person name="Henrissat B."/>
            <person name="Grigoriev I.V."/>
            <person name="Spatafora J.W."/>
            <person name="Aime M.C."/>
        </authorList>
    </citation>
    <scope>NUCLEOTIDE SEQUENCE [LARGE SCALE GENOMIC DNA]</scope>
    <source>
        <strain evidence="3 4">MCA 3882</strain>
    </source>
</reference>
<dbReference type="PANTHER" id="PTHR11977:SF130">
    <property type="entry name" value="SEVERIN"/>
    <property type="match status" value="1"/>
</dbReference>
<keyword evidence="4" id="KW-1185">Reference proteome</keyword>
<dbReference type="InterPro" id="IPR007123">
    <property type="entry name" value="Gelsolin-like_dom"/>
</dbReference>
<dbReference type="EMBL" id="KZ819602">
    <property type="protein sequence ID" value="PWN37974.1"/>
    <property type="molecule type" value="Genomic_DNA"/>
</dbReference>
<dbReference type="AlphaFoldDB" id="A0A316VL33"/>